<name>A0ABT1Y6C7_9FIRM</name>
<dbReference type="InterPro" id="IPR019734">
    <property type="entry name" value="TPR_rpt"/>
</dbReference>
<dbReference type="Proteomes" id="UP001524944">
    <property type="component" value="Unassembled WGS sequence"/>
</dbReference>
<dbReference type="SUPFAM" id="SSF48452">
    <property type="entry name" value="TPR-like"/>
    <property type="match status" value="1"/>
</dbReference>
<sequence>MTKKTLIILVIILGLILTVGYISTPKLMAVKIAAYEQEGNQENAVILKERLIRFFPGSEEARWEVYSLIDRLLEKEERVMIGPDFTSGGGAEEDILVPAEKVIVYLLKVTKAQKEAMWKYNMYEKLGEVYHSQGSFSAAEENYLIAAKGFEAVDGNFRAAETNIRLVNLYLETGEQEKALSLIEESSKKYADLYIDEFLSKKGDLFFQQGDYQKAEECYRKALEEAKKDWDEFQAHRSDQEESINATLDQQPVYRHSKSQMELIRNLKTKGDEAKGSVKGEILKGNIPMSNVLVYLINEKKYDGRMNHLEGIQESSAFKTDMKGEFKFDNVAPGRYFLVLGLLPEDLNGLGRFNGLKAFTVEEDQTKELRYVFQPKAKILEPTGQNTFNAGESLKIAWEEVPGAKSYNLHITLKLENGYASQVYRQNLRGNSYIFNPQGMALREMNFVTWGNEYVLGPSAILGSFYPGAEIFFVVEALDHEDRTISDSEGYVLEPCGNYPSIQVGETNPLSIGDKLVLEKKYSGAIEAYLKGLEEKPNDPHILLSLARLYNYGWTEETADLGKAVNYYEELLKVNRDRFIVQAAAGANNQAGNYETALKLYEEIENEMSKSIFWFHQMGELYFMTGNTEKAIEYYQRYLNKEKEFIDLGPVIAYLYQDDVPGALKLLKENSYSERVRYNSERETEKPADINQLINNLERYHNGVHSALNKEDFKKYLWEIMSINGSNRFEKVQAFQAKIKSWGEKDVLVFVLEELAKDRL</sequence>
<dbReference type="PROSITE" id="PS50005">
    <property type="entry name" value="TPR"/>
    <property type="match status" value="2"/>
</dbReference>
<dbReference type="InterPro" id="IPR011990">
    <property type="entry name" value="TPR-like_helical_dom_sf"/>
</dbReference>
<feature type="repeat" description="TPR" evidence="1">
    <location>
        <begin position="196"/>
        <end position="229"/>
    </location>
</feature>
<dbReference type="SMART" id="SM00028">
    <property type="entry name" value="TPR"/>
    <property type="match status" value="5"/>
</dbReference>
<comment type="caution">
    <text evidence="2">The sequence shown here is derived from an EMBL/GenBank/DDBJ whole genome shotgun (WGS) entry which is preliminary data.</text>
</comment>
<accession>A0ABT1Y6C7</accession>
<dbReference type="Gene3D" id="1.25.40.10">
    <property type="entry name" value="Tetratricopeptide repeat domain"/>
    <property type="match status" value="2"/>
</dbReference>
<evidence type="ECO:0000313" key="2">
    <source>
        <dbReference type="EMBL" id="MCR6546440.1"/>
    </source>
</evidence>
<keyword evidence="3" id="KW-1185">Reference proteome</keyword>
<organism evidence="2 3">
    <name type="scientific">Dehalobacterium formicoaceticum</name>
    <dbReference type="NCBI Taxonomy" id="51515"/>
    <lineage>
        <taxon>Bacteria</taxon>
        <taxon>Bacillati</taxon>
        <taxon>Bacillota</taxon>
        <taxon>Clostridia</taxon>
        <taxon>Eubacteriales</taxon>
        <taxon>Peptococcaceae</taxon>
        <taxon>Dehalobacterium</taxon>
    </lineage>
</organism>
<feature type="repeat" description="TPR" evidence="1">
    <location>
        <begin position="612"/>
        <end position="645"/>
    </location>
</feature>
<evidence type="ECO:0000256" key="1">
    <source>
        <dbReference type="PROSITE-ProRule" id="PRU00339"/>
    </source>
</evidence>
<dbReference type="EMBL" id="JANPWE010000007">
    <property type="protein sequence ID" value="MCR6546440.1"/>
    <property type="molecule type" value="Genomic_DNA"/>
</dbReference>
<protein>
    <submittedName>
        <fullName evidence="2">Tetratricopeptide repeat protein</fullName>
    </submittedName>
</protein>
<keyword evidence="1" id="KW-0802">TPR repeat</keyword>
<dbReference type="PANTHER" id="PTHR10098">
    <property type="entry name" value="RAPSYN-RELATED"/>
    <property type="match status" value="1"/>
</dbReference>
<dbReference type="RefSeq" id="WP_257913871.1">
    <property type="nucleotide sequence ID" value="NZ_JANPWE010000007.1"/>
</dbReference>
<dbReference type="Pfam" id="PF13174">
    <property type="entry name" value="TPR_6"/>
    <property type="match status" value="1"/>
</dbReference>
<proteinExistence type="predicted"/>
<reference evidence="2 3" key="1">
    <citation type="submission" date="2022-08" db="EMBL/GenBank/DDBJ databases">
        <title>Proteogenomics of the novel Dehalobacterium formicoaceticum strain EZ94 highlights a key role of methyltransferases during anaerobic dichloromethane degradation.</title>
        <authorList>
            <person name="Wasmund K."/>
        </authorList>
    </citation>
    <scope>NUCLEOTIDE SEQUENCE [LARGE SCALE GENOMIC DNA]</scope>
    <source>
        <strain evidence="2 3">EZ94</strain>
    </source>
</reference>
<evidence type="ECO:0000313" key="3">
    <source>
        <dbReference type="Proteomes" id="UP001524944"/>
    </source>
</evidence>
<gene>
    <name evidence="2" type="ORF">NVS47_13125</name>
</gene>
<dbReference type="Pfam" id="PF00515">
    <property type="entry name" value="TPR_1"/>
    <property type="match status" value="1"/>
</dbReference>